<dbReference type="AlphaFoldDB" id="A0A1E5WJM4"/>
<feature type="domain" description="Core Histone H2A/H2B/H3" evidence="7">
    <location>
        <begin position="47"/>
        <end position="115"/>
    </location>
</feature>
<keyword evidence="3" id="KW-0804">Transcription</keyword>
<dbReference type="Gene3D" id="1.10.20.10">
    <property type="entry name" value="Histone, subunit A"/>
    <property type="match status" value="1"/>
</dbReference>
<keyword evidence="4" id="KW-0539">Nucleus</keyword>
<sequence>MANGSKEGPEHPHELNGSPATPLPSPQQQEIDEFWRKTLEDIENTANLNNHALPLTSVAKIIRDNQGSLMMSSDTPPFLTKLLEILVQELIVRASMFAISHDRSTILESDIYEAINSRESYVFLSDVLPMYGTNPDQTSMSNNVPQLQQVHMGSQFLATTSTLIENGPTDPLYKLGEQSFQFPKDTLVSTTNTQPDPLELKNDEDLNNESTTSSGSIDKTK</sequence>
<dbReference type="STRING" id="888268.A0A1E5WJM4"/>
<dbReference type="GO" id="GO:0005634">
    <property type="term" value="C:nucleus"/>
    <property type="evidence" value="ECO:0007669"/>
    <property type="project" value="UniProtKB-SubCell"/>
</dbReference>
<evidence type="ECO:0000313" key="8">
    <source>
        <dbReference type="EMBL" id="OEL37340.1"/>
    </source>
</evidence>
<accession>A0A1E5WJM4</accession>
<evidence type="ECO:0000256" key="5">
    <source>
        <dbReference type="ARBA" id="ARBA00038129"/>
    </source>
</evidence>
<dbReference type="PANTHER" id="PTHR10252:SF136">
    <property type="entry name" value="TRANSCRIPTION FACTOR CBF_NF-Y_ARCHAEAL HISTONE DOMAIN-CONTAINING PROTEIN"/>
    <property type="match status" value="1"/>
</dbReference>
<proteinExistence type="inferred from homology"/>
<evidence type="ECO:0000256" key="2">
    <source>
        <dbReference type="ARBA" id="ARBA00023015"/>
    </source>
</evidence>
<dbReference type="PANTHER" id="PTHR10252">
    <property type="entry name" value="HISTONE-LIKE TRANSCRIPTION FACTOR CCAAT-RELATED"/>
    <property type="match status" value="1"/>
</dbReference>
<gene>
    <name evidence="8" type="ORF">BAE44_0001642</name>
</gene>
<evidence type="ECO:0000256" key="4">
    <source>
        <dbReference type="ARBA" id="ARBA00023242"/>
    </source>
</evidence>
<reference evidence="8 9" key="1">
    <citation type="submission" date="2016-09" db="EMBL/GenBank/DDBJ databases">
        <title>The draft genome of Dichanthelium oligosanthes: A C3 panicoid grass species.</title>
        <authorList>
            <person name="Studer A.J."/>
            <person name="Schnable J.C."/>
            <person name="Brutnell T.P."/>
        </authorList>
    </citation>
    <scope>NUCLEOTIDE SEQUENCE [LARGE SCALE GENOMIC DNA]</scope>
    <source>
        <strain evidence="9">cv. Kellogg 1175</strain>
        <tissue evidence="8">Leaf</tissue>
    </source>
</reference>
<evidence type="ECO:0000256" key="6">
    <source>
        <dbReference type="SAM" id="MobiDB-lite"/>
    </source>
</evidence>
<feature type="compositionally biased region" description="Polar residues" evidence="6">
    <location>
        <begin position="208"/>
        <end position="221"/>
    </location>
</feature>
<dbReference type="InterPro" id="IPR009072">
    <property type="entry name" value="Histone-fold"/>
</dbReference>
<comment type="similarity">
    <text evidence="5">Belongs to the NFYC/HAP5 subunit family.</text>
</comment>
<organism evidence="8 9">
    <name type="scientific">Dichanthelium oligosanthes</name>
    <dbReference type="NCBI Taxonomy" id="888268"/>
    <lineage>
        <taxon>Eukaryota</taxon>
        <taxon>Viridiplantae</taxon>
        <taxon>Streptophyta</taxon>
        <taxon>Embryophyta</taxon>
        <taxon>Tracheophyta</taxon>
        <taxon>Spermatophyta</taxon>
        <taxon>Magnoliopsida</taxon>
        <taxon>Liliopsida</taxon>
        <taxon>Poales</taxon>
        <taxon>Poaceae</taxon>
        <taxon>PACMAD clade</taxon>
        <taxon>Panicoideae</taxon>
        <taxon>Panicodae</taxon>
        <taxon>Paniceae</taxon>
        <taxon>Dichantheliinae</taxon>
        <taxon>Dichanthelium</taxon>
    </lineage>
</organism>
<dbReference type="InterPro" id="IPR050568">
    <property type="entry name" value="Transcr_DNA_Rep_Reg"/>
</dbReference>
<dbReference type="GO" id="GO:0006355">
    <property type="term" value="P:regulation of DNA-templated transcription"/>
    <property type="evidence" value="ECO:0007669"/>
    <property type="project" value="TreeGrafter"/>
</dbReference>
<evidence type="ECO:0000256" key="3">
    <source>
        <dbReference type="ARBA" id="ARBA00023163"/>
    </source>
</evidence>
<dbReference type="GO" id="GO:0046982">
    <property type="term" value="F:protein heterodimerization activity"/>
    <property type="evidence" value="ECO:0007669"/>
    <property type="project" value="InterPro"/>
</dbReference>
<feature type="region of interest" description="Disordered" evidence="6">
    <location>
        <begin position="187"/>
        <end position="221"/>
    </location>
</feature>
<name>A0A1E5WJM4_9POAL</name>
<keyword evidence="9" id="KW-1185">Reference proteome</keyword>
<dbReference type="Proteomes" id="UP000095767">
    <property type="component" value="Unassembled WGS sequence"/>
</dbReference>
<dbReference type="Pfam" id="PF00125">
    <property type="entry name" value="Histone"/>
    <property type="match status" value="1"/>
</dbReference>
<dbReference type="SUPFAM" id="SSF47113">
    <property type="entry name" value="Histone-fold"/>
    <property type="match status" value="1"/>
</dbReference>
<dbReference type="OrthoDB" id="636685at2759"/>
<dbReference type="InterPro" id="IPR007125">
    <property type="entry name" value="H2A/H2B/H3"/>
</dbReference>
<evidence type="ECO:0000313" key="9">
    <source>
        <dbReference type="Proteomes" id="UP000095767"/>
    </source>
</evidence>
<comment type="subcellular location">
    <subcellularLocation>
        <location evidence="1">Nucleus</location>
    </subcellularLocation>
</comment>
<dbReference type="EMBL" id="LWDX02005886">
    <property type="protein sequence ID" value="OEL37340.1"/>
    <property type="molecule type" value="Genomic_DNA"/>
</dbReference>
<dbReference type="GO" id="GO:0000976">
    <property type="term" value="F:transcription cis-regulatory region binding"/>
    <property type="evidence" value="ECO:0007669"/>
    <property type="project" value="TreeGrafter"/>
</dbReference>
<feature type="region of interest" description="Disordered" evidence="6">
    <location>
        <begin position="1"/>
        <end position="28"/>
    </location>
</feature>
<keyword evidence="2" id="KW-0805">Transcription regulation</keyword>
<evidence type="ECO:0000259" key="7">
    <source>
        <dbReference type="Pfam" id="PF00125"/>
    </source>
</evidence>
<evidence type="ECO:0000256" key="1">
    <source>
        <dbReference type="ARBA" id="ARBA00004123"/>
    </source>
</evidence>
<protein>
    <recommendedName>
        <fullName evidence="7">Core Histone H2A/H2B/H3 domain-containing protein</fullName>
    </recommendedName>
</protein>
<comment type="caution">
    <text evidence="8">The sequence shown here is derived from an EMBL/GenBank/DDBJ whole genome shotgun (WGS) entry which is preliminary data.</text>
</comment>